<dbReference type="EMBL" id="UZAM01009501">
    <property type="protein sequence ID" value="VDP09266.1"/>
    <property type="molecule type" value="Genomic_DNA"/>
</dbReference>
<dbReference type="Gene3D" id="3.30.160.60">
    <property type="entry name" value="Classic Zinc Finger"/>
    <property type="match status" value="3"/>
</dbReference>
<dbReference type="GO" id="GO:0042802">
    <property type="term" value="F:identical protein binding"/>
    <property type="evidence" value="ECO:0007669"/>
    <property type="project" value="UniProtKB-ARBA"/>
</dbReference>
<evidence type="ECO:0000256" key="2">
    <source>
        <dbReference type="ARBA" id="ARBA00006991"/>
    </source>
</evidence>
<evidence type="ECO:0000259" key="12">
    <source>
        <dbReference type="PROSITE" id="PS50157"/>
    </source>
</evidence>
<reference evidence="15" key="1">
    <citation type="submission" date="2016-06" db="UniProtKB">
        <authorList>
            <consortium name="WormBaseParasite"/>
        </authorList>
    </citation>
    <scope>IDENTIFICATION</scope>
</reference>
<feature type="domain" description="C2H2-type" evidence="12">
    <location>
        <begin position="100"/>
        <end position="127"/>
    </location>
</feature>
<keyword evidence="9" id="KW-0804">Transcription</keyword>
<comment type="subcellular location">
    <subcellularLocation>
        <location evidence="1">Nucleus speckle</location>
    </subcellularLocation>
</comment>
<keyword evidence="5 11" id="KW-0863">Zinc-finger</keyword>
<dbReference type="OrthoDB" id="654211at2759"/>
<dbReference type="GO" id="GO:0008270">
    <property type="term" value="F:zinc ion binding"/>
    <property type="evidence" value="ECO:0007669"/>
    <property type="project" value="UniProtKB-KW"/>
</dbReference>
<evidence type="ECO:0000256" key="5">
    <source>
        <dbReference type="ARBA" id="ARBA00022771"/>
    </source>
</evidence>
<keyword evidence="8" id="KW-0238">DNA-binding</keyword>
<gene>
    <name evidence="13" type="ORF">SBAD_LOCUS6120</name>
</gene>
<keyword evidence="7" id="KW-0805">Transcription regulation</keyword>
<evidence type="ECO:0000313" key="13">
    <source>
        <dbReference type="EMBL" id="VDP09266.1"/>
    </source>
</evidence>
<comment type="similarity">
    <text evidence="2">Belongs to the krueppel C2H2-type zinc-finger protein family.</text>
</comment>
<proteinExistence type="inferred from homology"/>
<dbReference type="PANTHER" id="PTHR16515">
    <property type="entry name" value="PR DOMAIN ZINC FINGER PROTEIN"/>
    <property type="match status" value="1"/>
</dbReference>
<dbReference type="FunFam" id="3.30.160.60:FF:000508">
    <property type="entry name" value="Myeloid zinc finger 1"/>
    <property type="match status" value="1"/>
</dbReference>
<evidence type="ECO:0000256" key="7">
    <source>
        <dbReference type="ARBA" id="ARBA00023015"/>
    </source>
</evidence>
<dbReference type="GO" id="GO:0003677">
    <property type="term" value="F:DNA binding"/>
    <property type="evidence" value="ECO:0007669"/>
    <property type="project" value="UniProtKB-KW"/>
</dbReference>
<evidence type="ECO:0000313" key="14">
    <source>
        <dbReference type="Proteomes" id="UP000270296"/>
    </source>
</evidence>
<feature type="domain" description="C2H2-type" evidence="12">
    <location>
        <begin position="44"/>
        <end position="71"/>
    </location>
</feature>
<evidence type="ECO:0000256" key="1">
    <source>
        <dbReference type="ARBA" id="ARBA00004324"/>
    </source>
</evidence>
<dbReference type="GO" id="GO:0010468">
    <property type="term" value="P:regulation of gene expression"/>
    <property type="evidence" value="ECO:0007669"/>
    <property type="project" value="TreeGrafter"/>
</dbReference>
<evidence type="ECO:0000256" key="6">
    <source>
        <dbReference type="ARBA" id="ARBA00022833"/>
    </source>
</evidence>
<evidence type="ECO:0000256" key="8">
    <source>
        <dbReference type="ARBA" id="ARBA00023125"/>
    </source>
</evidence>
<dbReference type="InterPro" id="IPR036236">
    <property type="entry name" value="Znf_C2H2_sf"/>
</dbReference>
<reference evidence="13 14" key="2">
    <citation type="submission" date="2018-11" db="EMBL/GenBank/DDBJ databases">
        <authorList>
            <consortium name="Pathogen Informatics"/>
        </authorList>
    </citation>
    <scope>NUCLEOTIDE SEQUENCE [LARGE SCALE GENOMIC DNA]</scope>
</reference>
<accession>A0A183IR73</accession>
<dbReference type="SMART" id="SM00355">
    <property type="entry name" value="ZnF_C2H2"/>
    <property type="match status" value="5"/>
</dbReference>
<evidence type="ECO:0000256" key="10">
    <source>
        <dbReference type="ARBA" id="ARBA00023242"/>
    </source>
</evidence>
<feature type="domain" description="C2H2-type" evidence="12">
    <location>
        <begin position="72"/>
        <end position="99"/>
    </location>
</feature>
<dbReference type="PANTHER" id="PTHR16515:SF49">
    <property type="entry name" value="GASTRULA ZINC FINGER PROTEIN XLCGF49.1-LIKE-RELATED"/>
    <property type="match status" value="1"/>
</dbReference>
<evidence type="ECO:0000256" key="3">
    <source>
        <dbReference type="ARBA" id="ARBA00022723"/>
    </source>
</evidence>
<name>A0A183IR73_9BILA</name>
<evidence type="ECO:0000256" key="11">
    <source>
        <dbReference type="PROSITE-ProRule" id="PRU00042"/>
    </source>
</evidence>
<dbReference type="SUPFAM" id="SSF57667">
    <property type="entry name" value="beta-beta-alpha zinc fingers"/>
    <property type="match status" value="2"/>
</dbReference>
<keyword evidence="10" id="KW-0539">Nucleus</keyword>
<keyword evidence="3" id="KW-0479">Metal-binding</keyword>
<keyword evidence="6" id="KW-0862">Zinc</keyword>
<evidence type="ECO:0000256" key="9">
    <source>
        <dbReference type="ARBA" id="ARBA00023163"/>
    </source>
</evidence>
<dbReference type="Proteomes" id="UP000270296">
    <property type="component" value="Unassembled WGS sequence"/>
</dbReference>
<protein>
    <submittedName>
        <fullName evidence="15">Zinc finger protein</fullName>
    </submittedName>
</protein>
<dbReference type="PROSITE" id="PS50157">
    <property type="entry name" value="ZINC_FINGER_C2H2_2"/>
    <property type="match status" value="3"/>
</dbReference>
<dbReference type="WBParaSite" id="SBAD_0000635801-mRNA-1">
    <property type="protein sequence ID" value="SBAD_0000635801-mRNA-1"/>
    <property type="gene ID" value="SBAD_0000635801"/>
</dbReference>
<keyword evidence="14" id="KW-1185">Reference proteome</keyword>
<dbReference type="AlphaFoldDB" id="A0A183IR73"/>
<dbReference type="FunFam" id="3.30.160.60:FF:002484">
    <property type="entry name" value="Protein CBR-LSY-2"/>
    <property type="match status" value="1"/>
</dbReference>
<dbReference type="InterPro" id="IPR050331">
    <property type="entry name" value="Zinc_finger"/>
</dbReference>
<dbReference type="PROSITE" id="PS00028">
    <property type="entry name" value="ZINC_FINGER_C2H2_1"/>
    <property type="match status" value="5"/>
</dbReference>
<organism evidence="15">
    <name type="scientific">Soboliphyme baturini</name>
    <dbReference type="NCBI Taxonomy" id="241478"/>
    <lineage>
        <taxon>Eukaryota</taxon>
        <taxon>Metazoa</taxon>
        <taxon>Ecdysozoa</taxon>
        <taxon>Nematoda</taxon>
        <taxon>Enoplea</taxon>
        <taxon>Dorylaimia</taxon>
        <taxon>Dioctophymatida</taxon>
        <taxon>Dioctophymatoidea</taxon>
        <taxon>Soboliphymatidae</taxon>
        <taxon>Soboliphyme</taxon>
    </lineage>
</organism>
<dbReference type="Pfam" id="PF00096">
    <property type="entry name" value="zf-C2H2"/>
    <property type="match status" value="3"/>
</dbReference>
<evidence type="ECO:0000313" key="15">
    <source>
        <dbReference type="WBParaSite" id="SBAD_0000635801-mRNA-1"/>
    </source>
</evidence>
<evidence type="ECO:0000256" key="4">
    <source>
        <dbReference type="ARBA" id="ARBA00022737"/>
    </source>
</evidence>
<dbReference type="GO" id="GO:0016607">
    <property type="term" value="C:nuclear speck"/>
    <property type="evidence" value="ECO:0007669"/>
    <property type="project" value="UniProtKB-SubCell"/>
</dbReference>
<sequence length="323" mass="36476">MVGDLSGMNSNEVYEHIKHEQMNAGVDYAMDTGMTLDQLSSGGHQCPICLKVFVSSKGLQQHSIIHTDRKPFSCEICGKPFRFKSNLFEHRSIHTGETPYACPFCGKACRLKGNLKKHLKTHVKEADEIDRAYEAVTGSTGRHSVMCLKNGESGDESCAADSPYLISFAKGRQRRKTVNPRKIAKAPSVALVVTVGQDEQEEEPFAEAPPTFPPLTEMIGKEYSMAEFCKVARAIPFETHQCRLCHLSFRSRMEMRDHCEMMHNMSQQLHENGVGEGFIWCETCIRPFDDQKSYDQHMSFHRRIRSMVNRGDLVLNEPDAPSL</sequence>
<keyword evidence="4" id="KW-0677">Repeat</keyword>
<dbReference type="InterPro" id="IPR013087">
    <property type="entry name" value="Znf_C2H2_type"/>
</dbReference>